<evidence type="ECO:0000256" key="1">
    <source>
        <dbReference type="SAM" id="SignalP"/>
    </source>
</evidence>
<protein>
    <recommendedName>
        <fullName evidence="4">Lipoprotein</fullName>
    </recommendedName>
</protein>
<reference evidence="3" key="1">
    <citation type="submission" date="2018-03" db="EMBL/GenBank/DDBJ databases">
        <authorList>
            <person name="Zecchin S."/>
        </authorList>
    </citation>
    <scope>NUCLEOTIDE SEQUENCE [LARGE SCALE GENOMIC DNA]</scope>
</reference>
<organism evidence="2 3">
    <name type="scientific">Candidatus Sulfobium mesophilum</name>
    <dbReference type="NCBI Taxonomy" id="2016548"/>
    <lineage>
        <taxon>Bacteria</taxon>
        <taxon>Pseudomonadati</taxon>
        <taxon>Nitrospirota</taxon>
        <taxon>Nitrospiria</taxon>
        <taxon>Nitrospirales</taxon>
        <taxon>Nitrospiraceae</taxon>
        <taxon>Candidatus Sulfobium</taxon>
    </lineage>
</organism>
<feature type="chain" id="PRO_5015545502" description="Lipoprotein" evidence="1">
    <location>
        <begin position="28"/>
        <end position="188"/>
    </location>
</feature>
<dbReference type="AlphaFoldDB" id="A0A2U3QIM3"/>
<evidence type="ECO:0008006" key="4">
    <source>
        <dbReference type="Google" id="ProtNLM"/>
    </source>
</evidence>
<keyword evidence="1" id="KW-0732">Signal</keyword>
<evidence type="ECO:0000313" key="3">
    <source>
        <dbReference type="Proteomes" id="UP000245125"/>
    </source>
</evidence>
<name>A0A2U3QIM3_9BACT</name>
<dbReference type="PROSITE" id="PS51257">
    <property type="entry name" value="PROKAR_LIPOPROTEIN"/>
    <property type="match status" value="1"/>
</dbReference>
<dbReference type="EMBL" id="OUUY01000096">
    <property type="protein sequence ID" value="SPQ01257.1"/>
    <property type="molecule type" value="Genomic_DNA"/>
</dbReference>
<keyword evidence="3" id="KW-1185">Reference proteome</keyword>
<sequence>MRVLSVLMYSLPIAASLFLLSCGQKMSDDEAKKIINQYLKYPHPLFNGCSSGPAGSADVPRFIKGIEKLKADGYLKEAPDNPRSGANNRDYLPTDKGRDYMTGIYVRDAFVLYNGAVCNEVIRKIEGVDMEKDSVATIRFATGYEPVQPFYSLLCLNDYCECFGERLKKVQMRTIRVRKYEGGWRLAS</sequence>
<dbReference type="Proteomes" id="UP000245125">
    <property type="component" value="Unassembled WGS sequence"/>
</dbReference>
<feature type="signal peptide" evidence="1">
    <location>
        <begin position="1"/>
        <end position="27"/>
    </location>
</feature>
<evidence type="ECO:0000313" key="2">
    <source>
        <dbReference type="EMBL" id="SPQ01257.1"/>
    </source>
</evidence>
<proteinExistence type="predicted"/>
<accession>A0A2U3QIM3</accession>
<gene>
    <name evidence="2" type="ORF">NBG4_490016</name>
</gene>